<accession>A0ABN4VET9</accession>
<reference evidence="2 3" key="1">
    <citation type="submission" date="2016-05" db="EMBL/GenBank/DDBJ databases">
        <authorList>
            <person name="Gu J."/>
        </authorList>
    </citation>
    <scope>NUCLEOTIDE SEQUENCE [LARGE SCALE GENOMIC DNA]</scope>
    <source>
        <strain evidence="2 3">ACCC40021</strain>
    </source>
</reference>
<organism evidence="2 3">
    <name type="scientific">Streptomyces alfalfae</name>
    <dbReference type="NCBI Taxonomy" id="1642299"/>
    <lineage>
        <taxon>Bacteria</taxon>
        <taxon>Bacillati</taxon>
        <taxon>Actinomycetota</taxon>
        <taxon>Actinomycetes</taxon>
        <taxon>Kitasatosporales</taxon>
        <taxon>Streptomycetaceae</taxon>
        <taxon>Streptomyces</taxon>
    </lineage>
</organism>
<proteinExistence type="predicted"/>
<name>A0ABN4VET9_9ACTN</name>
<dbReference type="Pfam" id="PF13556">
    <property type="entry name" value="HTH_30"/>
    <property type="match status" value="1"/>
</dbReference>
<evidence type="ECO:0000313" key="3">
    <source>
        <dbReference type="Proteomes" id="UP000187191"/>
    </source>
</evidence>
<feature type="domain" description="PucR C-terminal helix-turn-helix" evidence="1">
    <location>
        <begin position="34"/>
        <end position="62"/>
    </location>
</feature>
<protein>
    <recommendedName>
        <fullName evidence="1">PucR C-terminal helix-turn-helix domain-containing protein</fullName>
    </recommendedName>
</protein>
<evidence type="ECO:0000259" key="1">
    <source>
        <dbReference type="Pfam" id="PF13556"/>
    </source>
</evidence>
<dbReference type="InterPro" id="IPR042070">
    <property type="entry name" value="PucR_C-HTH_sf"/>
</dbReference>
<evidence type="ECO:0000313" key="2">
    <source>
        <dbReference type="EMBL" id="APY84833.1"/>
    </source>
</evidence>
<dbReference type="Proteomes" id="UP000187191">
    <property type="component" value="Chromosome"/>
</dbReference>
<gene>
    <name evidence="2" type="ORF">A7J05_02875</name>
</gene>
<dbReference type="EMBL" id="CP015588">
    <property type="protein sequence ID" value="APY84833.1"/>
    <property type="molecule type" value="Genomic_DNA"/>
</dbReference>
<dbReference type="InterPro" id="IPR025736">
    <property type="entry name" value="PucR_C-HTH_dom"/>
</dbReference>
<dbReference type="Gene3D" id="1.10.10.2840">
    <property type="entry name" value="PucR C-terminal helix-turn-helix domain"/>
    <property type="match status" value="1"/>
</dbReference>
<dbReference type="RefSeq" id="WP_076682528.1">
    <property type="nucleotide sequence ID" value="NZ_CP015588.1"/>
</dbReference>
<keyword evidence="3" id="KW-1185">Reference proteome</keyword>
<sequence length="62" mass="6640">MYALLAKLTTEELAEGIHSGLRRLLTSDSGSQGLVETLRVHLDHAGDAQHAAAALHVHRSTL</sequence>